<organism evidence="2 3">
    <name type="scientific">Trichoderma aggressivum f. europaeum</name>
    <dbReference type="NCBI Taxonomy" id="173218"/>
    <lineage>
        <taxon>Eukaryota</taxon>
        <taxon>Fungi</taxon>
        <taxon>Dikarya</taxon>
        <taxon>Ascomycota</taxon>
        <taxon>Pezizomycotina</taxon>
        <taxon>Sordariomycetes</taxon>
        <taxon>Hypocreomycetidae</taxon>
        <taxon>Hypocreales</taxon>
        <taxon>Hypocreaceae</taxon>
        <taxon>Trichoderma</taxon>
    </lineage>
</organism>
<dbReference type="EMBL" id="JAWRVG010000040">
    <property type="protein sequence ID" value="KAK4066044.1"/>
    <property type="molecule type" value="Genomic_DNA"/>
</dbReference>
<sequence>MKRFAVTCVSSACSPSLTQHTPFCSACTSDPWSHTQRQQGGQRKTARRFQPPDPVGFDGVTVQRLNRRNGARTSDLRRATAGQHPSHPPGRATCTGRLDWLALLSHHPPASLPGKSVMAGRVIGMTFPFYVLYGTTHWNGTDSSCQATEPVAEANNEKKTGVDTRLARSHFGLLEQWQQQSMRSLTGPGPVYLASPFCLVSLPTRARTYARTTAR</sequence>
<dbReference type="RefSeq" id="XP_062752763.1">
    <property type="nucleotide sequence ID" value="XM_062903190.1"/>
</dbReference>
<comment type="caution">
    <text evidence="2">The sequence shown here is derived from an EMBL/GenBank/DDBJ whole genome shotgun (WGS) entry which is preliminary data.</text>
</comment>
<feature type="compositionally biased region" description="Polar residues" evidence="1">
    <location>
        <begin position="28"/>
        <end position="42"/>
    </location>
</feature>
<dbReference type="Proteomes" id="UP001273209">
    <property type="component" value="Unassembled WGS sequence"/>
</dbReference>
<evidence type="ECO:0000313" key="3">
    <source>
        <dbReference type="Proteomes" id="UP001273209"/>
    </source>
</evidence>
<dbReference type="AlphaFoldDB" id="A0AAE1LXA4"/>
<evidence type="ECO:0000313" key="2">
    <source>
        <dbReference type="EMBL" id="KAK4066044.1"/>
    </source>
</evidence>
<accession>A0AAE1LXA4</accession>
<evidence type="ECO:0000256" key="1">
    <source>
        <dbReference type="SAM" id="MobiDB-lite"/>
    </source>
</evidence>
<keyword evidence="3" id="KW-1185">Reference proteome</keyword>
<dbReference type="GeneID" id="87923095"/>
<protein>
    <submittedName>
        <fullName evidence="2">Uncharacterized protein</fullName>
    </submittedName>
</protein>
<gene>
    <name evidence="2" type="ORF">Triagg1_8353</name>
</gene>
<name>A0AAE1LXA4_9HYPO</name>
<reference evidence="2" key="1">
    <citation type="submission" date="2023-11" db="EMBL/GenBank/DDBJ databases">
        <title>The genome sequences of three competitors of mushroom-forming fungi.</title>
        <authorList>
            <person name="Beijen E."/>
            <person name="Ohm R.A."/>
        </authorList>
    </citation>
    <scope>NUCLEOTIDE SEQUENCE</scope>
    <source>
        <strain evidence="2">CBS 100526</strain>
    </source>
</reference>
<feature type="region of interest" description="Disordered" evidence="1">
    <location>
        <begin position="28"/>
        <end position="92"/>
    </location>
</feature>
<proteinExistence type="predicted"/>